<proteinExistence type="predicted"/>
<dbReference type="EMBL" id="JBHUMF010000017">
    <property type="protein sequence ID" value="MFD2680759.1"/>
    <property type="molecule type" value="Genomic_DNA"/>
</dbReference>
<accession>A0ABW5RQM1</accession>
<protein>
    <submittedName>
        <fullName evidence="2">General stress protein</fullName>
    </submittedName>
</protein>
<evidence type="ECO:0000259" key="1">
    <source>
        <dbReference type="Pfam" id="PF11181"/>
    </source>
</evidence>
<keyword evidence="3" id="KW-1185">Reference proteome</keyword>
<dbReference type="RefSeq" id="WP_377934439.1">
    <property type="nucleotide sequence ID" value="NZ_JBHUMF010000017.1"/>
</dbReference>
<feature type="domain" description="General stress protein 17M-like" evidence="1">
    <location>
        <begin position="5"/>
        <end position="98"/>
    </location>
</feature>
<comment type="caution">
    <text evidence="2">The sequence shown here is derived from an EMBL/GenBank/DDBJ whole genome shotgun (WGS) entry which is preliminary data.</text>
</comment>
<sequence length="105" mass="11885">MYTTKVVENVVQAKGAIEELTREGYTEKQIYIFAHDKHFSEDITDATNTQDVGIKEQGLVDALGNFFRSRGDELRDKMMAVGLNQAEANRYEEELDKGRLVLIAS</sequence>
<name>A0ABW5RQM1_9BACI</name>
<dbReference type="Pfam" id="PF11181">
    <property type="entry name" value="YflT"/>
    <property type="match status" value="1"/>
</dbReference>
<organism evidence="2 3">
    <name type="scientific">Bacillus seohaeanensis</name>
    <dbReference type="NCBI Taxonomy" id="284580"/>
    <lineage>
        <taxon>Bacteria</taxon>
        <taxon>Bacillati</taxon>
        <taxon>Bacillota</taxon>
        <taxon>Bacilli</taxon>
        <taxon>Bacillales</taxon>
        <taxon>Bacillaceae</taxon>
        <taxon>Bacillus</taxon>
    </lineage>
</organism>
<evidence type="ECO:0000313" key="3">
    <source>
        <dbReference type="Proteomes" id="UP001597506"/>
    </source>
</evidence>
<dbReference type="InterPro" id="IPR025889">
    <property type="entry name" value="GSP17M-like_dom"/>
</dbReference>
<dbReference type="Proteomes" id="UP001597506">
    <property type="component" value="Unassembled WGS sequence"/>
</dbReference>
<gene>
    <name evidence="2" type="ORF">ACFSUL_08300</name>
</gene>
<evidence type="ECO:0000313" key="2">
    <source>
        <dbReference type="EMBL" id="MFD2680759.1"/>
    </source>
</evidence>
<reference evidence="3" key="1">
    <citation type="journal article" date="2019" name="Int. J. Syst. Evol. Microbiol.">
        <title>The Global Catalogue of Microorganisms (GCM) 10K type strain sequencing project: providing services to taxonomists for standard genome sequencing and annotation.</title>
        <authorList>
            <consortium name="The Broad Institute Genomics Platform"/>
            <consortium name="The Broad Institute Genome Sequencing Center for Infectious Disease"/>
            <person name="Wu L."/>
            <person name="Ma J."/>
        </authorList>
    </citation>
    <scope>NUCLEOTIDE SEQUENCE [LARGE SCALE GENOMIC DNA]</scope>
    <source>
        <strain evidence="3">KCTC 3913</strain>
    </source>
</reference>